<name>A0A538SF95_UNCEI</name>
<evidence type="ECO:0000259" key="4">
    <source>
        <dbReference type="Pfam" id="PF02836"/>
    </source>
</evidence>
<feature type="region of interest" description="Disordered" evidence="1">
    <location>
        <begin position="1"/>
        <end position="22"/>
    </location>
</feature>
<dbReference type="InterPro" id="IPR029044">
    <property type="entry name" value="Nucleotide-diphossugar_trans"/>
</dbReference>
<dbReference type="PANTHER" id="PTHR43685">
    <property type="entry name" value="GLYCOSYLTRANSFERASE"/>
    <property type="match status" value="1"/>
</dbReference>
<proteinExistence type="predicted"/>
<dbReference type="GO" id="GO:0005975">
    <property type="term" value="P:carbohydrate metabolic process"/>
    <property type="evidence" value="ECO:0007669"/>
    <property type="project" value="InterPro"/>
</dbReference>
<evidence type="ECO:0000256" key="2">
    <source>
        <dbReference type="SAM" id="Phobius"/>
    </source>
</evidence>
<accession>A0A538SF95</accession>
<dbReference type="AlphaFoldDB" id="A0A538SF95"/>
<dbReference type="SUPFAM" id="SSF51445">
    <property type="entry name" value="(Trans)glycosidases"/>
    <property type="match status" value="1"/>
</dbReference>
<dbReference type="InterPro" id="IPR006103">
    <property type="entry name" value="Glyco_hydro_2_cat"/>
</dbReference>
<gene>
    <name evidence="5" type="ORF">E6K73_08750</name>
</gene>
<dbReference type="PANTHER" id="PTHR43685:SF2">
    <property type="entry name" value="GLYCOSYLTRANSFERASE 2-LIKE DOMAIN-CONTAINING PROTEIN"/>
    <property type="match status" value="1"/>
</dbReference>
<dbReference type="SUPFAM" id="SSF53448">
    <property type="entry name" value="Nucleotide-diphospho-sugar transferases"/>
    <property type="match status" value="1"/>
</dbReference>
<feature type="transmembrane region" description="Helical" evidence="2">
    <location>
        <begin position="627"/>
        <end position="647"/>
    </location>
</feature>
<dbReference type="GO" id="GO:0016740">
    <property type="term" value="F:transferase activity"/>
    <property type="evidence" value="ECO:0007669"/>
    <property type="project" value="UniProtKB-KW"/>
</dbReference>
<feature type="transmembrane region" description="Helical" evidence="2">
    <location>
        <begin position="780"/>
        <end position="798"/>
    </location>
</feature>
<comment type="caution">
    <text evidence="5">The sequence shown here is derived from an EMBL/GenBank/DDBJ whole genome shotgun (WGS) entry which is preliminary data.</text>
</comment>
<evidence type="ECO:0000313" key="5">
    <source>
        <dbReference type="EMBL" id="TMQ50036.1"/>
    </source>
</evidence>
<dbReference type="InterPro" id="IPR001173">
    <property type="entry name" value="Glyco_trans_2-like"/>
</dbReference>
<feature type="domain" description="Glycosyltransferase 2-like" evidence="3">
    <location>
        <begin position="323"/>
        <end position="429"/>
    </location>
</feature>
<feature type="domain" description="Glycoside hydrolase family 2 catalytic" evidence="4">
    <location>
        <begin position="33"/>
        <end position="242"/>
    </location>
</feature>
<dbReference type="Gene3D" id="3.20.20.80">
    <property type="entry name" value="Glycosidases"/>
    <property type="match status" value="1"/>
</dbReference>
<dbReference type="Gene3D" id="3.90.550.10">
    <property type="entry name" value="Spore Coat Polysaccharide Biosynthesis Protein SpsA, Chain A"/>
    <property type="match status" value="1"/>
</dbReference>
<dbReference type="InterPro" id="IPR050834">
    <property type="entry name" value="Glycosyltransf_2"/>
</dbReference>
<keyword evidence="2" id="KW-0472">Membrane</keyword>
<keyword evidence="5" id="KW-0808">Transferase</keyword>
<protein>
    <submittedName>
        <fullName evidence="5">Glycosyltransferase</fullName>
    </submittedName>
</protein>
<evidence type="ECO:0000259" key="3">
    <source>
        <dbReference type="Pfam" id="PF00535"/>
    </source>
</evidence>
<reference evidence="5 6" key="1">
    <citation type="journal article" date="2019" name="Nat. Microbiol.">
        <title>Mediterranean grassland soil C-N compound turnover is dependent on rainfall and depth, and is mediated by genomically divergent microorganisms.</title>
        <authorList>
            <person name="Diamond S."/>
            <person name="Andeer P.F."/>
            <person name="Li Z."/>
            <person name="Crits-Christoph A."/>
            <person name="Burstein D."/>
            <person name="Anantharaman K."/>
            <person name="Lane K.R."/>
            <person name="Thomas B.C."/>
            <person name="Pan C."/>
            <person name="Northen T.R."/>
            <person name="Banfield J.F."/>
        </authorList>
    </citation>
    <scope>NUCLEOTIDE SEQUENCE [LARGE SCALE GENOMIC DNA]</scope>
    <source>
        <strain evidence="5">WS_3</strain>
    </source>
</reference>
<dbReference type="InterPro" id="IPR017853">
    <property type="entry name" value="GH"/>
</dbReference>
<sequence length="849" mass="92989">MEEAPAARRLVRGHSPSAPAPPLVRPRVRGKFLFAGDDKLYVRGVTYGAFRPDPAGREYWRPDVIERDFALMAASGLNAVRIPHTMPPRSLLDAASRHGLRVMVGLSAEQHIGYLIDRKKSMSEIETMIRMAARECAGHPALLCYGLGNEIPAPVVRWLGRRPVERYLRRLYGALKAEDPEGLVTYVNYPTTEYLQLPFLDLVCFNVYLEERERLEAYLARLQNVAGDRPLLMSELGLDSLRNGEEAQARALDWQVRTTLAAGCAGAFVFAWTDEWFRGGAEVDDWCFGLTRRDRRPKPALAAVARAFREGPAPLDRAWPSFSVIVCTHNGARTLRDTLAGLQRLEYPDFEVIVVDDGSTDATPAIVEEYGWRRIRTDHRGLAAARNAGAEAATGEIVAYIDDDAYPDPHWLTYLATTFMTTRHAGVGGPNLPPAGDGPIAECIANAPGGPVHVLLSDREAEHIPGCNMAFRAECLRAIGGFDPRFRAAGDDVDVCWRLRDRGWSLGFSAAAVVWHHRRNSVRTYWRQQRGYGHAEALLAAKWPEKYNGLGHVTWAGRLYGKGLAQVGSRRSRVYHGVWGSAPYQFLYQGTPSGLASLTAMPEWHLVILGLGVLSALGAFWPPLLFALPLFALAALAPVLSGVLGAARASFPGPPRRPASRFALRLLTGWLHVIQPLARLIGRLQHGLTPWRWRAAPAAALPIPGRCAVWSELWLDPDERLRRLEASLRAAGAAVRRGQDYDRWDLEVAGGALGTARVLIAAEDHGAGTQLVRFRWWPRFSLGALSLTALFAALSLGAGRAGVWTAGAFLGAVALALALRTLLESARASRIVHRALGAPAARGGRSHGG</sequence>
<dbReference type="Pfam" id="PF00535">
    <property type="entry name" value="Glycos_transf_2"/>
    <property type="match status" value="1"/>
</dbReference>
<evidence type="ECO:0000313" key="6">
    <source>
        <dbReference type="Proteomes" id="UP000320184"/>
    </source>
</evidence>
<evidence type="ECO:0000256" key="1">
    <source>
        <dbReference type="SAM" id="MobiDB-lite"/>
    </source>
</evidence>
<dbReference type="Pfam" id="PF02836">
    <property type="entry name" value="Glyco_hydro_2_C"/>
    <property type="match status" value="1"/>
</dbReference>
<dbReference type="GO" id="GO:0004553">
    <property type="term" value="F:hydrolase activity, hydrolyzing O-glycosyl compounds"/>
    <property type="evidence" value="ECO:0007669"/>
    <property type="project" value="InterPro"/>
</dbReference>
<dbReference type="Proteomes" id="UP000320184">
    <property type="component" value="Unassembled WGS sequence"/>
</dbReference>
<organism evidence="5 6">
    <name type="scientific">Eiseniibacteriota bacterium</name>
    <dbReference type="NCBI Taxonomy" id="2212470"/>
    <lineage>
        <taxon>Bacteria</taxon>
        <taxon>Candidatus Eiseniibacteriota</taxon>
    </lineage>
</organism>
<keyword evidence="2" id="KW-0812">Transmembrane</keyword>
<feature type="transmembrane region" description="Helical" evidence="2">
    <location>
        <begin position="804"/>
        <end position="823"/>
    </location>
</feature>
<dbReference type="EMBL" id="VBOT01000108">
    <property type="protein sequence ID" value="TMQ50036.1"/>
    <property type="molecule type" value="Genomic_DNA"/>
</dbReference>
<keyword evidence="2" id="KW-1133">Transmembrane helix</keyword>